<evidence type="ECO:0000256" key="9">
    <source>
        <dbReference type="ARBA" id="ARBA00025246"/>
    </source>
</evidence>
<dbReference type="HAMAP" id="MF_00125">
    <property type="entry name" value="HisZ"/>
    <property type="match status" value="1"/>
</dbReference>
<evidence type="ECO:0000256" key="6">
    <source>
        <dbReference type="ARBA" id="ARBA00022490"/>
    </source>
</evidence>
<keyword evidence="6 10" id="KW-0963">Cytoplasm</keyword>
<accession>A0A365KN99</accession>
<evidence type="ECO:0000256" key="4">
    <source>
        <dbReference type="ARBA" id="ARBA00011496"/>
    </source>
</evidence>
<dbReference type="CDD" id="cd00773">
    <property type="entry name" value="HisRS-like_core"/>
    <property type="match status" value="1"/>
</dbReference>
<evidence type="ECO:0000256" key="10">
    <source>
        <dbReference type="HAMAP-Rule" id="MF_00125"/>
    </source>
</evidence>
<dbReference type="GO" id="GO:0006427">
    <property type="term" value="P:histidyl-tRNA aminoacylation"/>
    <property type="evidence" value="ECO:0007669"/>
    <property type="project" value="InterPro"/>
</dbReference>
<reference evidence="13 14" key="1">
    <citation type="submission" date="2018-06" db="EMBL/GenBank/DDBJ databases">
        <title>The draft genome sequences of strains SCU63 and S1.</title>
        <authorList>
            <person name="Gan L."/>
        </authorList>
    </citation>
    <scope>NUCLEOTIDE SEQUENCE [LARGE SCALE GENOMIC DNA]</scope>
    <source>
        <strain evidence="13 14">SCU63</strain>
    </source>
</reference>
<dbReference type="InterPro" id="IPR053846">
    <property type="entry name" value="HisZ-C"/>
</dbReference>
<dbReference type="Pfam" id="PF13393">
    <property type="entry name" value="tRNA-synt_His"/>
    <property type="match status" value="1"/>
</dbReference>
<comment type="caution">
    <text evidence="13">The sequence shown here is derived from an EMBL/GenBank/DDBJ whole genome shotgun (WGS) entry which is preliminary data.</text>
</comment>
<gene>
    <name evidence="10" type="primary">hisZ</name>
    <name evidence="13" type="ORF">DP120_15035</name>
</gene>
<feature type="binding site" evidence="11">
    <location>
        <position position="128"/>
    </location>
    <ligand>
        <name>L-histidine</name>
        <dbReference type="ChEBI" id="CHEBI:57595"/>
    </ligand>
</feature>
<evidence type="ECO:0000313" key="14">
    <source>
        <dbReference type="Proteomes" id="UP000251002"/>
    </source>
</evidence>
<evidence type="ECO:0000313" key="13">
    <source>
        <dbReference type="EMBL" id="RAZ74637.1"/>
    </source>
</evidence>
<dbReference type="InterPro" id="IPR041715">
    <property type="entry name" value="HisRS-like_core"/>
</dbReference>
<comment type="subunit">
    <text evidence="4 10">Heteromultimer composed of HisG and HisZ subunits.</text>
</comment>
<evidence type="ECO:0000256" key="7">
    <source>
        <dbReference type="ARBA" id="ARBA00022605"/>
    </source>
</evidence>
<dbReference type="PANTHER" id="PTHR43707:SF1">
    <property type="entry name" value="HISTIDINE--TRNA LIGASE, MITOCHONDRIAL-RELATED"/>
    <property type="match status" value="1"/>
</dbReference>
<keyword evidence="8 10" id="KW-0368">Histidine biosynthesis</keyword>
<organism evidence="13 14">
    <name type="scientific">Planococcus halotolerans</name>
    <dbReference type="NCBI Taxonomy" id="2233542"/>
    <lineage>
        <taxon>Bacteria</taxon>
        <taxon>Bacillati</taxon>
        <taxon>Bacillota</taxon>
        <taxon>Bacilli</taxon>
        <taxon>Bacillales</taxon>
        <taxon>Caryophanaceae</taxon>
        <taxon>Planococcus</taxon>
    </lineage>
</organism>
<dbReference type="Proteomes" id="UP000251002">
    <property type="component" value="Unassembled WGS sequence"/>
</dbReference>
<dbReference type="InterPro" id="IPR006195">
    <property type="entry name" value="aa-tRNA-synth_II"/>
</dbReference>
<dbReference type="PANTHER" id="PTHR43707">
    <property type="entry name" value="HISTIDYL-TRNA SYNTHETASE"/>
    <property type="match status" value="1"/>
</dbReference>
<evidence type="ECO:0000256" key="8">
    <source>
        <dbReference type="ARBA" id="ARBA00023102"/>
    </source>
</evidence>
<dbReference type="InterPro" id="IPR004517">
    <property type="entry name" value="HisZ"/>
</dbReference>
<dbReference type="SUPFAM" id="SSF55681">
    <property type="entry name" value="Class II aaRS and biotin synthetases"/>
    <property type="match status" value="1"/>
</dbReference>
<dbReference type="AlphaFoldDB" id="A0A365KN99"/>
<evidence type="ECO:0000256" key="2">
    <source>
        <dbReference type="ARBA" id="ARBA00004667"/>
    </source>
</evidence>
<evidence type="ECO:0000256" key="1">
    <source>
        <dbReference type="ARBA" id="ARBA00004496"/>
    </source>
</evidence>
<keyword evidence="13" id="KW-0328">Glycosyltransferase</keyword>
<comment type="function">
    <text evidence="9 10">Required for the first step of histidine biosynthesis. May allow the feedback regulation of ATP phosphoribosyltransferase activity by histidine.</text>
</comment>
<dbReference type="InterPro" id="IPR004516">
    <property type="entry name" value="HisRS/HisZ"/>
</dbReference>
<dbReference type="Gene3D" id="3.40.50.12590">
    <property type="match status" value="1"/>
</dbReference>
<dbReference type="EMBL" id="QLZR01000007">
    <property type="protein sequence ID" value="RAZ74637.1"/>
    <property type="molecule type" value="Genomic_DNA"/>
</dbReference>
<feature type="domain" description="Aminoacyl-transfer RNA synthetases class-II family profile" evidence="12">
    <location>
        <begin position="32"/>
        <end position="363"/>
    </location>
</feature>
<keyword evidence="14" id="KW-1185">Reference proteome</keyword>
<dbReference type="GO" id="GO:0004821">
    <property type="term" value="F:histidine-tRNA ligase activity"/>
    <property type="evidence" value="ECO:0007669"/>
    <property type="project" value="InterPro"/>
</dbReference>
<dbReference type="GO" id="GO:0000105">
    <property type="term" value="P:L-histidine biosynthetic process"/>
    <property type="evidence" value="ECO:0007669"/>
    <property type="project" value="UniProtKB-UniRule"/>
</dbReference>
<comment type="similarity">
    <text evidence="3 10">Belongs to the class-II aminoacyl-tRNA synthetase family. HisZ subfamily.</text>
</comment>
<keyword evidence="7 10" id="KW-0028">Amino-acid biosynthesis</keyword>
<dbReference type="RefSeq" id="WP_112224488.1">
    <property type="nucleotide sequence ID" value="NZ_CP047673.1"/>
</dbReference>
<feature type="binding site" evidence="11">
    <location>
        <position position="124"/>
    </location>
    <ligand>
        <name>L-histidine</name>
        <dbReference type="ChEBI" id="CHEBI:57595"/>
    </ligand>
</feature>
<dbReference type="GO" id="GO:0016757">
    <property type="term" value="F:glycosyltransferase activity"/>
    <property type="evidence" value="ECO:0007669"/>
    <property type="project" value="UniProtKB-KW"/>
</dbReference>
<dbReference type="PROSITE" id="PS50862">
    <property type="entry name" value="AA_TRNA_LIGASE_II"/>
    <property type="match status" value="1"/>
</dbReference>
<comment type="miscellaneous">
    <text evidence="10">This function is generally fulfilled by the C-terminal part of HisG, which is missing in some bacteria such as this one.</text>
</comment>
<sequence>MTIQMFEKPLGMRDDFPSIVKRKSKLSKVGIKIMEQFGYEMLQTPSLEYYETIGKISAIADNQLFKLLDNQGQTLVLRPDMTSPIARVAASKLLKEKMPVRLGYYSNVFRAQLREGGRPAEFEQIGVELIGDESLYADAEVILLATEILRGLKVESGRIVIGHTQLLQEVLRGYGLDAALAEKLRAEMVAKNKVAYENMVDTLVDDAEAKSSLKMIMNTTRLEDWQQWIDQTDPVQRSLYEDIRKLKTILDRNGLADFVTYDLSFTSHMTYYTGMVFEIYGEGSGFPLGNGGRYDGLMKQFGLHVGATGFSLRVDRLLEAMPAEQENPEQTLILYNEKNEENAHKEAEKLRTAGTRVTLQFAPAVKAQEEFSSLFSKVIRMDGENNG</sequence>
<feature type="binding site" evidence="11">
    <location>
        <position position="110"/>
    </location>
    <ligand>
        <name>L-histidine</name>
        <dbReference type="ChEBI" id="CHEBI:57595"/>
    </ligand>
</feature>
<dbReference type="InterPro" id="IPR045864">
    <property type="entry name" value="aa-tRNA-synth_II/BPL/LPL"/>
</dbReference>
<dbReference type="GO" id="GO:0005737">
    <property type="term" value="C:cytoplasm"/>
    <property type="evidence" value="ECO:0007669"/>
    <property type="project" value="UniProtKB-SubCell"/>
</dbReference>
<evidence type="ECO:0000256" key="3">
    <source>
        <dbReference type="ARBA" id="ARBA00005539"/>
    </source>
</evidence>
<comment type="subcellular location">
    <subcellularLocation>
        <location evidence="1 10">Cytoplasm</location>
    </subcellularLocation>
</comment>
<dbReference type="Pfam" id="PF21996">
    <property type="entry name" value="HisZ-like"/>
    <property type="match status" value="1"/>
</dbReference>
<dbReference type="Gene3D" id="3.30.930.10">
    <property type="entry name" value="Bira Bifunctional Protein, Domain 2"/>
    <property type="match status" value="1"/>
</dbReference>
<dbReference type="GO" id="GO:0140096">
    <property type="term" value="F:catalytic activity, acting on a protein"/>
    <property type="evidence" value="ECO:0007669"/>
    <property type="project" value="UniProtKB-ARBA"/>
</dbReference>
<evidence type="ECO:0000256" key="5">
    <source>
        <dbReference type="ARBA" id="ARBA00020397"/>
    </source>
</evidence>
<keyword evidence="13" id="KW-0808">Transferase</keyword>
<protein>
    <recommendedName>
        <fullName evidence="5 10">ATP phosphoribosyltransferase regulatory subunit</fullName>
    </recommendedName>
</protein>
<evidence type="ECO:0000256" key="11">
    <source>
        <dbReference type="PIRSR" id="PIRSR001549-1"/>
    </source>
</evidence>
<feature type="binding site" evidence="11">
    <location>
        <begin position="271"/>
        <end position="272"/>
    </location>
    <ligand>
        <name>L-histidine</name>
        <dbReference type="ChEBI" id="CHEBI:57595"/>
    </ligand>
</feature>
<comment type="pathway">
    <text evidence="2 10">Amino-acid biosynthesis; L-histidine biosynthesis; L-histidine from 5-phospho-alpha-D-ribose 1-diphosphate: step 1/9.</text>
</comment>
<feature type="binding site" evidence="11">
    <location>
        <begin position="80"/>
        <end position="82"/>
    </location>
    <ligand>
        <name>L-histidine</name>
        <dbReference type="ChEBI" id="CHEBI:57595"/>
    </ligand>
</feature>
<dbReference type="PIRSF" id="PIRSF001549">
    <property type="entry name" value="His-tRNA_synth"/>
    <property type="match status" value="1"/>
</dbReference>
<proteinExistence type="inferred from homology"/>
<dbReference type="UniPathway" id="UPA00031">
    <property type="reaction ID" value="UER00006"/>
</dbReference>
<name>A0A365KN99_9BACL</name>
<evidence type="ECO:0000259" key="12">
    <source>
        <dbReference type="PROSITE" id="PS50862"/>
    </source>
</evidence>